<dbReference type="GO" id="GO:0016020">
    <property type="term" value="C:membrane"/>
    <property type="evidence" value="ECO:0007669"/>
    <property type="project" value="UniProtKB-SubCell"/>
</dbReference>
<dbReference type="PANTHER" id="PTHR13533:SF1">
    <property type="entry name" value="N-ACETYLNEURAMINATE 9-O-ACETYLTRANSFERASE"/>
    <property type="match status" value="1"/>
</dbReference>
<feature type="transmembrane region" description="Helical" evidence="9">
    <location>
        <begin position="13"/>
        <end position="35"/>
    </location>
</feature>
<evidence type="ECO:0000256" key="3">
    <source>
        <dbReference type="ARBA" id="ARBA00022679"/>
    </source>
</evidence>
<keyword evidence="7" id="KW-0325">Glycoprotein</keyword>
<dbReference type="PANTHER" id="PTHR13533">
    <property type="entry name" value="N-ACETYLNEURAMINATE 9-O-ACETYLTRANSFERASE"/>
    <property type="match status" value="1"/>
</dbReference>
<dbReference type="OrthoDB" id="1932925at2759"/>
<feature type="transmembrane region" description="Helical" evidence="9">
    <location>
        <begin position="497"/>
        <end position="518"/>
    </location>
</feature>
<dbReference type="AlphaFoldDB" id="A0A162V6X9"/>
<feature type="transmembrane region" description="Helical" evidence="9">
    <location>
        <begin position="708"/>
        <end position="728"/>
    </location>
</feature>
<dbReference type="Proteomes" id="UP000077315">
    <property type="component" value="Unassembled WGS sequence"/>
</dbReference>
<evidence type="ECO:0000256" key="4">
    <source>
        <dbReference type="ARBA" id="ARBA00022692"/>
    </source>
</evidence>
<proteinExistence type="inferred from homology"/>
<feature type="transmembrane region" description="Helical" evidence="9">
    <location>
        <begin position="420"/>
        <end position="440"/>
    </location>
</feature>
<feature type="domain" description="Cas1p 10 TM acyl transferase" evidence="10">
    <location>
        <begin position="297"/>
        <end position="746"/>
    </location>
</feature>
<dbReference type="GO" id="GO:0016740">
    <property type="term" value="F:transferase activity"/>
    <property type="evidence" value="ECO:0007669"/>
    <property type="project" value="UniProtKB-KW"/>
</dbReference>
<dbReference type="InterPro" id="IPR012419">
    <property type="entry name" value="Cas1_AcylTrans_dom"/>
</dbReference>
<feature type="transmembrane region" description="Helical" evidence="9">
    <location>
        <begin position="525"/>
        <end position="546"/>
    </location>
</feature>
<evidence type="ECO:0000256" key="6">
    <source>
        <dbReference type="ARBA" id="ARBA00023136"/>
    </source>
</evidence>
<feature type="transmembrane region" description="Helical" evidence="9">
    <location>
        <begin position="607"/>
        <end position="626"/>
    </location>
</feature>
<feature type="compositionally biased region" description="Polar residues" evidence="8">
    <location>
        <begin position="797"/>
        <end position="811"/>
    </location>
</feature>
<feature type="transmembrane region" description="Helical" evidence="9">
    <location>
        <begin position="446"/>
        <end position="464"/>
    </location>
</feature>
<protein>
    <recommendedName>
        <fullName evidence="10">Cas1p 10 TM acyl transferase domain-containing protein</fullName>
    </recommendedName>
</protein>
<dbReference type="GO" id="GO:0005794">
    <property type="term" value="C:Golgi apparatus"/>
    <property type="evidence" value="ECO:0007669"/>
    <property type="project" value="UniProtKB-ARBA"/>
</dbReference>
<evidence type="ECO:0000256" key="5">
    <source>
        <dbReference type="ARBA" id="ARBA00022989"/>
    </source>
</evidence>
<keyword evidence="4 9" id="KW-0812">Transmembrane</keyword>
<organism evidence="11 12">
    <name type="scientific">Phycomyces blakesleeanus (strain ATCC 8743b / DSM 1359 / FGSC 10004 / NBRC 33097 / NRRL 1555)</name>
    <dbReference type="NCBI Taxonomy" id="763407"/>
    <lineage>
        <taxon>Eukaryota</taxon>
        <taxon>Fungi</taxon>
        <taxon>Fungi incertae sedis</taxon>
        <taxon>Mucoromycota</taxon>
        <taxon>Mucoromycotina</taxon>
        <taxon>Mucoromycetes</taxon>
        <taxon>Mucorales</taxon>
        <taxon>Phycomycetaceae</taxon>
        <taxon>Phycomyces</taxon>
    </lineage>
</organism>
<comment type="subcellular location">
    <subcellularLocation>
        <location evidence="1">Membrane</location>
        <topology evidence="1">Multi-pass membrane protein</topology>
    </subcellularLocation>
</comment>
<reference evidence="12" key="1">
    <citation type="submission" date="2015-06" db="EMBL/GenBank/DDBJ databases">
        <title>Expansion of signal transduction pathways in fungi by whole-genome duplication.</title>
        <authorList>
            <consortium name="DOE Joint Genome Institute"/>
            <person name="Corrochano L.M."/>
            <person name="Kuo A."/>
            <person name="Marcet-Houben M."/>
            <person name="Polaino S."/>
            <person name="Salamov A."/>
            <person name="Villalobos J.M."/>
            <person name="Alvarez M.I."/>
            <person name="Avalos J."/>
            <person name="Benito E.P."/>
            <person name="Benoit I."/>
            <person name="Burger G."/>
            <person name="Camino L.P."/>
            <person name="Canovas D."/>
            <person name="Cerda-Olmedo E."/>
            <person name="Cheng J.-F."/>
            <person name="Dominguez A."/>
            <person name="Elias M."/>
            <person name="Eslava A.P."/>
            <person name="Glaser F."/>
            <person name="Grimwood J."/>
            <person name="Gutierrez G."/>
            <person name="Heitman J."/>
            <person name="Henrissat B."/>
            <person name="Iturriaga E.A."/>
            <person name="Lang B.F."/>
            <person name="Lavin J.L."/>
            <person name="Lee S."/>
            <person name="Li W."/>
            <person name="Lindquist E."/>
            <person name="Lopez-Garcia S."/>
            <person name="Luque E.M."/>
            <person name="Marcos A.T."/>
            <person name="Martin J."/>
            <person name="McCluskey K."/>
            <person name="Medina H.R."/>
            <person name="Miralles-Duran A."/>
            <person name="Miyazaki A."/>
            <person name="Munoz-Torres E."/>
            <person name="Oguiza J.A."/>
            <person name="Ohm R."/>
            <person name="Olmedo M."/>
            <person name="Orejas M."/>
            <person name="Ortiz-Castellanos L."/>
            <person name="Pisabarro A.G."/>
            <person name="Rodriguez-Romero J."/>
            <person name="Ruiz-Herrera J."/>
            <person name="Ruiz-Vazquez R."/>
            <person name="Sanz C."/>
            <person name="Schackwitz W."/>
            <person name="Schmutz J."/>
            <person name="Shahriari M."/>
            <person name="Shelest E."/>
            <person name="Silva-Franco F."/>
            <person name="Soanes D."/>
            <person name="Syed K."/>
            <person name="Tagua V.G."/>
            <person name="Talbot N.J."/>
            <person name="Thon M."/>
            <person name="De vries R.P."/>
            <person name="Wiebenga A."/>
            <person name="Yadav J.S."/>
            <person name="Braun E.L."/>
            <person name="Baker S."/>
            <person name="Garre V."/>
            <person name="Horwitz B."/>
            <person name="Torres-Martinez S."/>
            <person name="Idnurm A."/>
            <person name="Herrera-Estrella A."/>
            <person name="Gabaldon T."/>
            <person name="Grigoriev I.V."/>
        </authorList>
    </citation>
    <scope>NUCLEOTIDE SEQUENCE [LARGE SCALE GENOMIC DNA]</scope>
    <source>
        <strain evidence="12">NRRL 1555(-)</strain>
    </source>
</reference>
<evidence type="ECO:0000313" key="11">
    <source>
        <dbReference type="EMBL" id="OAD80463.1"/>
    </source>
</evidence>
<feature type="transmembrane region" description="Helical" evidence="9">
    <location>
        <begin position="668"/>
        <end position="688"/>
    </location>
</feature>
<feature type="transmembrane region" description="Helical" evidence="9">
    <location>
        <begin position="578"/>
        <end position="595"/>
    </location>
</feature>
<feature type="transmembrane region" description="Helical" evidence="9">
    <location>
        <begin position="348"/>
        <end position="365"/>
    </location>
</feature>
<evidence type="ECO:0000313" key="12">
    <source>
        <dbReference type="Proteomes" id="UP000077315"/>
    </source>
</evidence>
<evidence type="ECO:0000256" key="8">
    <source>
        <dbReference type="SAM" id="MobiDB-lite"/>
    </source>
</evidence>
<dbReference type="InParanoid" id="A0A162V6X9"/>
<dbReference type="GeneID" id="28998923"/>
<feature type="transmembrane region" description="Helical" evidence="9">
    <location>
        <begin position="311"/>
        <end position="336"/>
    </location>
</feature>
<feature type="transmembrane region" description="Helical" evidence="9">
    <location>
        <begin position="381"/>
        <end position="399"/>
    </location>
</feature>
<evidence type="ECO:0000256" key="9">
    <source>
        <dbReference type="SAM" id="Phobius"/>
    </source>
</evidence>
<dbReference type="VEuPathDB" id="FungiDB:PHYBLDRAFT_178611"/>
<evidence type="ECO:0000256" key="7">
    <source>
        <dbReference type="ARBA" id="ARBA00023180"/>
    </source>
</evidence>
<accession>A0A162V6X9</accession>
<keyword evidence="12" id="KW-1185">Reference proteome</keyword>
<evidence type="ECO:0000256" key="2">
    <source>
        <dbReference type="ARBA" id="ARBA00010666"/>
    </source>
</evidence>
<evidence type="ECO:0000256" key="1">
    <source>
        <dbReference type="ARBA" id="ARBA00004141"/>
    </source>
</evidence>
<name>A0A162V6X9_PHYB8</name>
<feature type="transmembrane region" description="Helical" evidence="9">
    <location>
        <begin position="638"/>
        <end position="656"/>
    </location>
</feature>
<evidence type="ECO:0000259" key="10">
    <source>
        <dbReference type="Pfam" id="PF07779"/>
    </source>
</evidence>
<dbReference type="Pfam" id="PF07779">
    <property type="entry name" value="Cas1_AcylT"/>
    <property type="match status" value="1"/>
</dbReference>
<keyword evidence="3" id="KW-0808">Transferase</keyword>
<comment type="similarity">
    <text evidence="2">Belongs to the PC-esterase family. CASD1 subfamily.</text>
</comment>
<keyword evidence="6 9" id="KW-0472">Membrane</keyword>
<keyword evidence="5 9" id="KW-1133">Transmembrane helix</keyword>
<feature type="transmembrane region" description="Helical" evidence="9">
    <location>
        <begin position="471"/>
        <end position="491"/>
    </location>
</feature>
<dbReference type="EMBL" id="KV440971">
    <property type="protein sequence ID" value="OAD80463.1"/>
    <property type="molecule type" value="Genomic_DNA"/>
</dbReference>
<dbReference type="GO" id="GO:0005975">
    <property type="term" value="P:carbohydrate metabolic process"/>
    <property type="evidence" value="ECO:0007669"/>
    <property type="project" value="UniProtKB-ARBA"/>
</dbReference>
<sequence length="857" mass="97611">MGTHSTQSTRSKAAFYGICCTFVLVIFTAVLQFIYEPNDRSRCSGMLNDGWWLDDAYKVWQPSGCMMHNFQTSEISSCLGHSKLLYIGDSVVRQQFYATATLIRENTTSIAPGHTDVRFDFTPENLSVEFWWDPYLNSTRTVELLESRSTASRPSLLVVGTGLWHMRHLEDDYYVEWRNSVNRVFDAVQGNKNKNNKIADAVVMAPVELPFFDQLSKDRHDTITLPKVEVMNGYLKDRQSELELTTSFAIPFAWNKISVGMNNATKDGLHFYPSVTQAQIQLGLNYRCNDQLPKTFPMSNTCCFRYPTPRWYQTIFFFLFLVWIPFGMYLAGSGYMKSVTQCLFPSESVLKALFLFGLCVIYMFFGDRTHLFGKIHKHFDPAMFGGLLVAVLVGGLVSLKSTNEGDLGFLNRDQTDEWKGWMQVIILVYHFTGASSVSGIYNAVRVLVAGYLFQTGYGHFFFFYKKGDYGLGRILNVVVRLNMLTFVLQYLMDTDYLSYYFTPLVSFWFFVIWITMYIHNKANRIVWFLLLKIVIASMVTTTLIHYPGILETIFEWLKLGFNIDWDAVEWRFRLRLDAWIVYVGMLSAFAYIKCMEYKLHESGVWPMVKKTCIGLSCVGMTWYFWFELSQDTKVVYNNSHPYISWVPILAFVVLRNATAKLRNTSSRFYCFIGKISLETFIGQFHMWLAGDTRGLLVVLARPEWARGLGWWLNLGISTILFLSVSYYLGQATTELTKWICSGVNKASQSVGAPRYYETNATSATSAAAAAIGGGNGGGNEYQSIPLLPATTQTLDTSVHTETSAESPSVSARGSIDEELGSPVKRPSWTERIGWFWGDVRVKCVAFLLCLGIVNRLC</sequence>
<feature type="region of interest" description="Disordered" evidence="8">
    <location>
        <begin position="797"/>
        <end position="822"/>
    </location>
</feature>
<gene>
    <name evidence="11" type="ORF">PHYBLDRAFT_178611</name>
</gene>
<dbReference type="RefSeq" id="XP_018298503.1">
    <property type="nucleotide sequence ID" value="XM_018438017.1"/>
</dbReference>